<evidence type="ECO:0000256" key="5">
    <source>
        <dbReference type="ARBA" id="ARBA00023136"/>
    </source>
</evidence>
<dbReference type="Proteomes" id="UP000798808">
    <property type="component" value="Unassembled WGS sequence"/>
</dbReference>
<keyword evidence="11" id="KW-1185">Reference proteome</keyword>
<dbReference type="InterPro" id="IPR037066">
    <property type="entry name" value="Plug_dom_sf"/>
</dbReference>
<organism evidence="10 11">
    <name type="scientific">Fulvivirga kasyanovii</name>
    <dbReference type="NCBI Taxonomy" id="396812"/>
    <lineage>
        <taxon>Bacteria</taxon>
        <taxon>Pseudomonadati</taxon>
        <taxon>Bacteroidota</taxon>
        <taxon>Cytophagia</taxon>
        <taxon>Cytophagales</taxon>
        <taxon>Fulvivirgaceae</taxon>
        <taxon>Fulvivirga</taxon>
    </lineage>
</organism>
<comment type="similarity">
    <text evidence="7">Belongs to the TonB-dependent receptor family.</text>
</comment>
<comment type="subcellular location">
    <subcellularLocation>
        <location evidence="1 7">Cell outer membrane</location>
        <topology evidence="1 7">Multi-pass membrane protein</topology>
    </subcellularLocation>
</comment>
<dbReference type="InterPro" id="IPR039426">
    <property type="entry name" value="TonB-dep_rcpt-like"/>
</dbReference>
<keyword evidence="4 7" id="KW-0812">Transmembrane</keyword>
<keyword evidence="5 7" id="KW-0472">Membrane</keyword>
<evidence type="ECO:0000256" key="3">
    <source>
        <dbReference type="ARBA" id="ARBA00022452"/>
    </source>
</evidence>
<evidence type="ECO:0000259" key="9">
    <source>
        <dbReference type="Pfam" id="PF07715"/>
    </source>
</evidence>
<reference evidence="10 11" key="1">
    <citation type="submission" date="2019-02" db="EMBL/GenBank/DDBJ databases">
        <authorList>
            <person name="Goldberg S.R."/>
            <person name="Haltli B.A."/>
            <person name="Correa H."/>
            <person name="Russell K.G."/>
        </authorList>
    </citation>
    <scope>NUCLEOTIDE SEQUENCE [LARGE SCALE GENOMIC DNA]</scope>
    <source>
        <strain evidence="10 11">JCM 16186</strain>
    </source>
</reference>
<evidence type="ECO:0000256" key="7">
    <source>
        <dbReference type="PROSITE-ProRule" id="PRU01360"/>
    </source>
</evidence>
<evidence type="ECO:0000256" key="4">
    <source>
        <dbReference type="ARBA" id="ARBA00022692"/>
    </source>
</evidence>
<feature type="domain" description="TonB-dependent receptor plug" evidence="9">
    <location>
        <begin position="214"/>
        <end position="292"/>
    </location>
</feature>
<dbReference type="Pfam" id="PF07715">
    <property type="entry name" value="Plug"/>
    <property type="match status" value="1"/>
</dbReference>
<comment type="caution">
    <text evidence="10">The sequence shown here is derived from an EMBL/GenBank/DDBJ whole genome shotgun (WGS) entry which is preliminary data.</text>
</comment>
<accession>A0ABW9RLC9</accession>
<dbReference type="InterPro" id="IPR036942">
    <property type="entry name" value="Beta-barrel_TonB_sf"/>
</dbReference>
<feature type="chain" id="PRO_5046638800" description="TonB-dependent receptor plug domain-containing protein" evidence="8">
    <location>
        <begin position="19"/>
        <end position="848"/>
    </location>
</feature>
<evidence type="ECO:0000256" key="2">
    <source>
        <dbReference type="ARBA" id="ARBA00022448"/>
    </source>
</evidence>
<evidence type="ECO:0000256" key="8">
    <source>
        <dbReference type="SAM" id="SignalP"/>
    </source>
</evidence>
<keyword evidence="8" id="KW-0732">Signal</keyword>
<dbReference type="Gene3D" id="2.40.170.20">
    <property type="entry name" value="TonB-dependent receptor, beta-barrel domain"/>
    <property type="match status" value="1"/>
</dbReference>
<keyword evidence="3 7" id="KW-1134">Transmembrane beta strand</keyword>
<dbReference type="Gene3D" id="2.170.130.10">
    <property type="entry name" value="TonB-dependent receptor, plug domain"/>
    <property type="match status" value="1"/>
</dbReference>
<keyword evidence="6 7" id="KW-0998">Cell outer membrane</keyword>
<evidence type="ECO:0000256" key="6">
    <source>
        <dbReference type="ARBA" id="ARBA00023237"/>
    </source>
</evidence>
<evidence type="ECO:0000313" key="10">
    <source>
        <dbReference type="EMBL" id="MTI24908.1"/>
    </source>
</evidence>
<protein>
    <recommendedName>
        <fullName evidence="9">TonB-dependent receptor plug domain-containing protein</fullName>
    </recommendedName>
</protein>
<dbReference type="PROSITE" id="PS52016">
    <property type="entry name" value="TONB_DEPENDENT_REC_3"/>
    <property type="match status" value="1"/>
</dbReference>
<dbReference type="RefSeq" id="WP_155170947.1">
    <property type="nucleotide sequence ID" value="NZ_BAAAFL010000010.1"/>
</dbReference>
<name>A0ABW9RLC9_9BACT</name>
<dbReference type="SUPFAM" id="SSF56935">
    <property type="entry name" value="Porins"/>
    <property type="match status" value="1"/>
</dbReference>
<dbReference type="EMBL" id="SMLW01000465">
    <property type="protein sequence ID" value="MTI24908.1"/>
    <property type="molecule type" value="Genomic_DNA"/>
</dbReference>
<dbReference type="InterPro" id="IPR012910">
    <property type="entry name" value="Plug_dom"/>
</dbReference>
<feature type="signal peptide" evidence="8">
    <location>
        <begin position="1"/>
        <end position="18"/>
    </location>
</feature>
<gene>
    <name evidence="10" type="ORF">E1163_08145</name>
</gene>
<evidence type="ECO:0000313" key="11">
    <source>
        <dbReference type="Proteomes" id="UP000798808"/>
    </source>
</evidence>
<proteinExistence type="inferred from homology"/>
<keyword evidence="2 7" id="KW-0813">Transport</keyword>
<evidence type="ECO:0000256" key="1">
    <source>
        <dbReference type="ARBA" id="ARBA00004571"/>
    </source>
</evidence>
<sequence>MAKKYFLLLFLFSVTLKANCQYGQISLKAAIRQLEKKHSVTFSYADDLAERLQVSFEADAPLKEQLADISNQTGLAFSEAGKGAYLITLASHHFCAQIVNSGTAMPMEGAQIILNNKLTNIISDENGYAKFDGKLTFQDTVSIQYFGFDTKKITTGSLLGDECPKVELTFGETTLREIVITSYITSGIDFSNEDHSFIINTDDLSLLPGETDGDILLAIKTLPGISSPNGKAGNLHTRGSTTDQTLVLFDNIPIYHKGHYFGTISPYNPIAVDQVEVYRSGYGPDLGGRVGGAIKLESRKSVPDSARFGVGINTYYGSAFFEVPVRKKLGISGSVRSTYNGEWQSPKLEALNELALQNSIINRAEENIDMEVLNSSFTFYDLNFSSNYKMKEGNISMSLLAIDNSQEGSVFSKTRNLVQGIDNSLKNNGLNTDWSQYWSPKFNTTLSATYSDYKVKVLITQNPADNPAYIPNLFEQRIKDFYINAEGNILLNQEKNSNLNLGYQVNRHAIDGFVYSNRPNRPEVSIDTHNEAYLHSFFINHQTTLFNKLTVNSGIRNNYYTPLEYFRVEPRLFLNWQLKSNFSVKSSYGLYSQYITQYVYFDFEDSKIENLTWELASNERPVIKSAQWMLGSIWRPGSFVLDFEFYHKNIFDLSTLKSNKTPTDPDRSAIGDLDVYGIDVLLKKKWNKLDTWISYSYAYTDMYFEDLNLLSFETYYDQPHTLNINATLPYKNWSFSIGWQYQSGVPVYTNNTFFPVPGEGSNQEPEQPVTAQKNEGRFPVQHQLDLAVVYKFPKRIKSWNGSIGLSLLNAYDRENFVAENYLTFGPNTSLEQQYAIGFAPNIMLNIRW</sequence>